<dbReference type="Ensembl" id="ENSSAUT00010003094.1">
    <property type="protein sequence ID" value="ENSSAUP00010002912.1"/>
    <property type="gene ID" value="ENSSAUG00010001465.1"/>
</dbReference>
<dbReference type="GO" id="GO:0009897">
    <property type="term" value="C:external side of plasma membrane"/>
    <property type="evidence" value="ECO:0007669"/>
    <property type="project" value="TreeGrafter"/>
</dbReference>
<keyword evidence="10" id="KW-0175">Coiled coil</keyword>
<feature type="compositionally biased region" description="Basic and acidic residues" evidence="11">
    <location>
        <begin position="448"/>
        <end position="458"/>
    </location>
</feature>
<evidence type="ECO:0000256" key="7">
    <source>
        <dbReference type="ARBA" id="ARBA00023180"/>
    </source>
</evidence>
<dbReference type="PANTHER" id="PTHR24100:SF151">
    <property type="entry name" value="ICOS LIGAND"/>
    <property type="match status" value="1"/>
</dbReference>
<dbReference type="RefSeq" id="XP_030286812.1">
    <property type="nucleotide sequence ID" value="XM_030430952.1"/>
</dbReference>
<dbReference type="Proteomes" id="UP000472265">
    <property type="component" value="Chromosome 10"/>
</dbReference>
<dbReference type="Pfam" id="PF07686">
    <property type="entry name" value="V-set"/>
    <property type="match status" value="1"/>
</dbReference>
<feature type="signal peptide" evidence="13">
    <location>
        <begin position="1"/>
        <end position="33"/>
    </location>
</feature>
<dbReference type="InterPro" id="IPR013783">
    <property type="entry name" value="Ig-like_fold"/>
</dbReference>
<evidence type="ECO:0000256" key="1">
    <source>
        <dbReference type="ARBA" id="ARBA00004370"/>
    </source>
</evidence>
<proteinExistence type="inferred from homology"/>
<dbReference type="FunFam" id="2.60.40.10:FF:000088">
    <property type="entry name" value="Butyrophilin subfamily 1 member A1"/>
    <property type="match status" value="1"/>
</dbReference>
<reference evidence="15" key="3">
    <citation type="submission" date="2025-09" db="UniProtKB">
        <authorList>
            <consortium name="Ensembl"/>
        </authorList>
    </citation>
    <scope>IDENTIFICATION</scope>
</reference>
<dbReference type="InterPro" id="IPR050504">
    <property type="entry name" value="IgSF_BTN/MOG"/>
</dbReference>
<evidence type="ECO:0000313" key="16">
    <source>
        <dbReference type="Proteomes" id="UP000472265"/>
    </source>
</evidence>
<dbReference type="GO" id="GO:0001817">
    <property type="term" value="P:regulation of cytokine production"/>
    <property type="evidence" value="ECO:0007669"/>
    <property type="project" value="TreeGrafter"/>
</dbReference>
<keyword evidence="7" id="KW-0325">Glycoprotein</keyword>
<keyword evidence="16" id="KW-1185">Reference proteome</keyword>
<keyword evidence="8" id="KW-0393">Immunoglobulin domain</keyword>
<evidence type="ECO:0000256" key="11">
    <source>
        <dbReference type="SAM" id="MobiDB-lite"/>
    </source>
</evidence>
<gene>
    <name evidence="15" type="primary">LOC115589795</name>
</gene>
<reference evidence="15" key="1">
    <citation type="submission" date="2021-04" db="EMBL/GenBank/DDBJ databases">
        <authorList>
            <consortium name="Wellcome Sanger Institute Data Sharing"/>
        </authorList>
    </citation>
    <scope>NUCLEOTIDE SEQUENCE [LARGE SCALE GENOMIC DNA]</scope>
</reference>
<dbReference type="SMART" id="SM00409">
    <property type="entry name" value="IG"/>
    <property type="match status" value="1"/>
</dbReference>
<dbReference type="GO" id="GO:1903037">
    <property type="term" value="P:regulation of leukocyte cell-cell adhesion"/>
    <property type="evidence" value="ECO:0007669"/>
    <property type="project" value="UniProtKB-ARBA"/>
</dbReference>
<reference evidence="15" key="2">
    <citation type="submission" date="2025-08" db="UniProtKB">
        <authorList>
            <consortium name="Ensembl"/>
        </authorList>
    </citation>
    <scope>IDENTIFICATION</scope>
</reference>
<protein>
    <submittedName>
        <fullName evidence="15">Butyrophilin subfamily 3 member A2-like</fullName>
    </submittedName>
</protein>
<keyword evidence="3 13" id="KW-0732">Signal</keyword>
<feature type="compositionally biased region" description="Basic and acidic residues" evidence="11">
    <location>
        <begin position="422"/>
        <end position="441"/>
    </location>
</feature>
<dbReference type="SMART" id="SM00406">
    <property type="entry name" value="IGv"/>
    <property type="match status" value="1"/>
</dbReference>
<evidence type="ECO:0000256" key="3">
    <source>
        <dbReference type="ARBA" id="ARBA00022729"/>
    </source>
</evidence>
<dbReference type="GO" id="GO:0050863">
    <property type="term" value="P:regulation of T cell activation"/>
    <property type="evidence" value="ECO:0007669"/>
    <property type="project" value="UniProtKB-ARBA"/>
</dbReference>
<keyword evidence="2 12" id="KW-0812">Transmembrane</keyword>
<evidence type="ECO:0000256" key="8">
    <source>
        <dbReference type="ARBA" id="ARBA00023319"/>
    </source>
</evidence>
<dbReference type="InterPro" id="IPR003599">
    <property type="entry name" value="Ig_sub"/>
</dbReference>
<dbReference type="SUPFAM" id="SSF48726">
    <property type="entry name" value="Immunoglobulin"/>
    <property type="match status" value="2"/>
</dbReference>
<keyword evidence="5 12" id="KW-0472">Membrane</keyword>
<dbReference type="InterPro" id="IPR007110">
    <property type="entry name" value="Ig-like_dom"/>
</dbReference>
<dbReference type="AlphaFoldDB" id="A0A671TQB4"/>
<evidence type="ECO:0000256" key="12">
    <source>
        <dbReference type="SAM" id="Phobius"/>
    </source>
</evidence>
<dbReference type="RefSeq" id="XP_030286813.1">
    <property type="nucleotide sequence ID" value="XM_030430953.1"/>
</dbReference>
<dbReference type="GO" id="GO:0005102">
    <property type="term" value="F:signaling receptor binding"/>
    <property type="evidence" value="ECO:0007669"/>
    <property type="project" value="TreeGrafter"/>
</dbReference>
<feature type="compositionally biased region" description="Polar residues" evidence="11">
    <location>
        <begin position="459"/>
        <end position="484"/>
    </location>
</feature>
<name>A0A671TQB4_SPAAU</name>
<evidence type="ECO:0000259" key="14">
    <source>
        <dbReference type="PROSITE" id="PS50835"/>
    </source>
</evidence>
<organism evidence="15 16">
    <name type="scientific">Sparus aurata</name>
    <name type="common">Gilthead sea bream</name>
    <dbReference type="NCBI Taxonomy" id="8175"/>
    <lineage>
        <taxon>Eukaryota</taxon>
        <taxon>Metazoa</taxon>
        <taxon>Chordata</taxon>
        <taxon>Craniata</taxon>
        <taxon>Vertebrata</taxon>
        <taxon>Euteleostomi</taxon>
        <taxon>Actinopterygii</taxon>
        <taxon>Neopterygii</taxon>
        <taxon>Teleostei</taxon>
        <taxon>Neoteleostei</taxon>
        <taxon>Acanthomorphata</taxon>
        <taxon>Eupercaria</taxon>
        <taxon>Spariformes</taxon>
        <taxon>Sparidae</taxon>
        <taxon>Sparus</taxon>
    </lineage>
</organism>
<evidence type="ECO:0000256" key="10">
    <source>
        <dbReference type="SAM" id="Coils"/>
    </source>
</evidence>
<dbReference type="Pfam" id="PF22705">
    <property type="entry name" value="C2-set_3"/>
    <property type="match status" value="1"/>
</dbReference>
<accession>A0A671TQB4</accession>
<dbReference type="InterPro" id="IPR053896">
    <property type="entry name" value="BTN3A2-like_Ig-C"/>
</dbReference>
<keyword evidence="4 12" id="KW-1133">Transmembrane helix</keyword>
<dbReference type="Gene3D" id="2.60.40.10">
    <property type="entry name" value="Immunoglobulins"/>
    <property type="match status" value="2"/>
</dbReference>
<dbReference type="InParanoid" id="A0A671TQB4"/>
<feature type="chain" id="PRO_5025636081" evidence="13">
    <location>
        <begin position="34"/>
        <end position="507"/>
    </location>
</feature>
<evidence type="ECO:0000256" key="2">
    <source>
        <dbReference type="ARBA" id="ARBA00022692"/>
    </source>
</evidence>
<evidence type="ECO:0000256" key="5">
    <source>
        <dbReference type="ARBA" id="ARBA00023136"/>
    </source>
</evidence>
<evidence type="ECO:0000256" key="4">
    <source>
        <dbReference type="ARBA" id="ARBA00022989"/>
    </source>
</evidence>
<evidence type="ECO:0000256" key="6">
    <source>
        <dbReference type="ARBA" id="ARBA00023157"/>
    </source>
</evidence>
<evidence type="ECO:0000256" key="9">
    <source>
        <dbReference type="ARBA" id="ARBA00038221"/>
    </source>
</evidence>
<evidence type="ECO:0000256" key="13">
    <source>
        <dbReference type="SAM" id="SignalP"/>
    </source>
</evidence>
<sequence>MPRLTEGLTFKPLLSVMVFHTVVFLHLTQPCAGQSQLVGPSQPIVVTAGDDIILPCQIEPAVDASVMTIEWTRPDLNPRFVHVWRDGMELGSKKHPSYNGRTSVSVNKLRFGDISLKLSKARLSDSGKYRCFIPTLGRESSVELVVGVVSSIVISLERTGKDEVSHGLALKCNSTGWYPEPEVFWLDGEGNLLSAGPTETVRGPDDLYTVSSRVTVEKRHSNSFTCRVQQNHINQTREALIHVPEDVFMEPSCSNVGIHIVLSAVCVLLLSALVFAVWKLRRNKSQNKKHHNKGPEEGTQETELLISGQKNMEGLDDGKLKEKVEEKTYMTYVISVLSEKKNKVEDHRDKLMSQIETVETERRENEKKLQSFFPIIKSSLSDMKLQLDHKKTEYEKSSQRITGGIQTTEDIITTITERMKKVEKQAREMSEQPEDTNRPSDEIQSDQSESKEETDRNTDVLTTAETQPNLHVSDSPAGGSSSHGESGIAEQFEIITGEMMDEPEENK</sequence>
<dbReference type="FunFam" id="2.60.40.10:FF:000142">
    <property type="entry name" value="V-set domain-containing T-cell activation inhibitor 1"/>
    <property type="match status" value="1"/>
</dbReference>
<feature type="domain" description="Ig-like" evidence="14">
    <location>
        <begin position="30"/>
        <end position="143"/>
    </location>
</feature>
<dbReference type="PANTHER" id="PTHR24100">
    <property type="entry name" value="BUTYROPHILIN"/>
    <property type="match status" value="1"/>
</dbReference>
<feature type="domain" description="Ig-like" evidence="14">
    <location>
        <begin position="160"/>
        <end position="242"/>
    </location>
</feature>
<dbReference type="GeneID" id="115589795"/>
<keyword evidence="6" id="KW-1015">Disulfide bond</keyword>
<dbReference type="GO" id="GO:0050852">
    <property type="term" value="P:T cell receptor signaling pathway"/>
    <property type="evidence" value="ECO:0007669"/>
    <property type="project" value="TreeGrafter"/>
</dbReference>
<dbReference type="InterPro" id="IPR013106">
    <property type="entry name" value="Ig_V-set"/>
</dbReference>
<feature type="region of interest" description="Disordered" evidence="11">
    <location>
        <begin position="422"/>
        <end position="507"/>
    </location>
</feature>
<evidence type="ECO:0000313" key="15">
    <source>
        <dbReference type="Ensembl" id="ENSSAUP00010002912.1"/>
    </source>
</evidence>
<feature type="transmembrane region" description="Helical" evidence="12">
    <location>
        <begin position="256"/>
        <end position="278"/>
    </location>
</feature>
<feature type="coiled-coil region" evidence="10">
    <location>
        <begin position="341"/>
        <end position="368"/>
    </location>
</feature>
<dbReference type="OrthoDB" id="10055806at2759"/>
<dbReference type="GeneTree" id="ENSGT01050000244843"/>
<comment type="subcellular location">
    <subcellularLocation>
        <location evidence="1">Membrane</location>
    </subcellularLocation>
</comment>
<comment type="similarity">
    <text evidence="9">Belongs to the SKINT family.</text>
</comment>
<dbReference type="PROSITE" id="PS50835">
    <property type="entry name" value="IG_LIKE"/>
    <property type="match status" value="2"/>
</dbReference>
<dbReference type="GO" id="GO:0042110">
    <property type="term" value="P:T cell activation"/>
    <property type="evidence" value="ECO:0007669"/>
    <property type="project" value="UniProtKB-ARBA"/>
</dbReference>
<dbReference type="InterPro" id="IPR036179">
    <property type="entry name" value="Ig-like_dom_sf"/>
</dbReference>